<evidence type="ECO:0000256" key="1">
    <source>
        <dbReference type="SAM" id="MobiDB-lite"/>
    </source>
</evidence>
<dbReference type="Proteomes" id="UP000694906">
    <property type="component" value="Unplaced"/>
</dbReference>
<dbReference type="GeneID" id="110346718"/>
<name>A0AAX6S5L2_HETGA</name>
<sequence length="298" mass="32110">MERPIHRGPGWRGGDSGRPGWAAGRRVRSVRTLPLQTRAEGRVPPSGARPRARPRDFSGRYLLARSVLAAAAPPPARPRQPDASLAPPQPADPRSGATGSPGPPPCQSPRPLVAVSGPQVPLHPLRLGRPAPFAGFWSQTQVDPALSPIGPLRLQPLARGTCPFPGRARHLPAGEGSASLGALEGRSLLGGNTELSFRSERSERRPPLLFALLFQLILKSESSWIRLHWFNLEDQLLPPMLPPRGLPPPIGASEVRPVPVLIPRALGATRLAFTKSAQLALSPIPAGEKFQCHRRFRI</sequence>
<dbReference type="RefSeq" id="XP_021103986.1">
    <property type="nucleotide sequence ID" value="XM_021248327.1"/>
</dbReference>
<feature type="region of interest" description="Disordered" evidence="1">
    <location>
        <begin position="1"/>
        <end position="58"/>
    </location>
</feature>
<reference evidence="3" key="1">
    <citation type="submission" date="2025-08" db="UniProtKB">
        <authorList>
            <consortium name="RefSeq"/>
        </authorList>
    </citation>
    <scope>IDENTIFICATION</scope>
</reference>
<keyword evidence="2" id="KW-1185">Reference proteome</keyword>
<dbReference type="AlphaFoldDB" id="A0AAX6S5L2"/>
<evidence type="ECO:0000313" key="2">
    <source>
        <dbReference type="Proteomes" id="UP000694906"/>
    </source>
</evidence>
<evidence type="ECO:0000313" key="3">
    <source>
        <dbReference type="RefSeq" id="XP_021103986.1"/>
    </source>
</evidence>
<organism evidence="2 3">
    <name type="scientific">Heterocephalus glaber</name>
    <name type="common">Naked mole rat</name>
    <dbReference type="NCBI Taxonomy" id="10181"/>
    <lineage>
        <taxon>Eukaryota</taxon>
        <taxon>Metazoa</taxon>
        <taxon>Chordata</taxon>
        <taxon>Craniata</taxon>
        <taxon>Vertebrata</taxon>
        <taxon>Euteleostomi</taxon>
        <taxon>Mammalia</taxon>
        <taxon>Eutheria</taxon>
        <taxon>Euarchontoglires</taxon>
        <taxon>Glires</taxon>
        <taxon>Rodentia</taxon>
        <taxon>Hystricomorpha</taxon>
        <taxon>Bathyergidae</taxon>
        <taxon>Heterocephalus</taxon>
    </lineage>
</organism>
<accession>A0AAX6S5L2</accession>
<gene>
    <name evidence="3" type="primary">LOC110346718</name>
</gene>
<proteinExistence type="predicted"/>
<protein>
    <submittedName>
        <fullName evidence="3">Uncharacterized protein LOC110346718</fullName>
    </submittedName>
</protein>
<feature type="region of interest" description="Disordered" evidence="1">
    <location>
        <begin position="71"/>
        <end position="117"/>
    </location>
</feature>